<sequence length="228" mass="24020">MSNGKPEPAVNPLPPVVVALFIAIVVPEAIFSLGASGVIGGPGAVGWRQAGIQTYAFSSDIFDWMMANGVWPGEHLIRFVSYPFVHFSLTHAAIAGVFVLALGKMVAEKFGQWQMLAIFVLSGAFGALVYGLVLNDPYPLGGAFPPDYGLVGAFTYLLWRGLGAVGENQARAFTLIGALLGIQLLFGLIFGGSGDWVADLAGFVAGFGLSFFLAPGGWASIRAKIRHD</sequence>
<keyword evidence="8" id="KW-1185">Reference proteome</keyword>
<dbReference type="Proteomes" id="UP000215377">
    <property type="component" value="Unassembled WGS sequence"/>
</dbReference>
<dbReference type="InterPro" id="IPR022764">
    <property type="entry name" value="Peptidase_S54_rhomboid_dom"/>
</dbReference>
<feature type="transmembrane region" description="Helical" evidence="5">
    <location>
        <begin position="16"/>
        <end position="40"/>
    </location>
</feature>
<dbReference type="InterPro" id="IPR035952">
    <property type="entry name" value="Rhomboid-like_sf"/>
</dbReference>
<keyword evidence="4 5" id="KW-0472">Membrane</keyword>
<keyword evidence="7" id="KW-0645">Protease</keyword>
<feature type="transmembrane region" description="Helical" evidence="5">
    <location>
        <begin position="200"/>
        <end position="221"/>
    </location>
</feature>
<dbReference type="GO" id="GO:0006508">
    <property type="term" value="P:proteolysis"/>
    <property type="evidence" value="ECO:0007669"/>
    <property type="project" value="UniProtKB-KW"/>
</dbReference>
<feature type="transmembrane region" description="Helical" evidence="5">
    <location>
        <begin position="83"/>
        <end position="103"/>
    </location>
</feature>
<keyword evidence="3 5" id="KW-1133">Transmembrane helix</keyword>
<evidence type="ECO:0000256" key="4">
    <source>
        <dbReference type="ARBA" id="ARBA00023136"/>
    </source>
</evidence>
<feature type="domain" description="Peptidase S54 rhomboid" evidence="6">
    <location>
        <begin position="75"/>
        <end position="214"/>
    </location>
</feature>
<keyword evidence="7" id="KW-0378">Hydrolase</keyword>
<keyword evidence="2 5" id="KW-0812">Transmembrane</keyword>
<name>A0A225NJB8_9RHOB</name>
<evidence type="ECO:0000313" key="8">
    <source>
        <dbReference type="Proteomes" id="UP000215377"/>
    </source>
</evidence>
<feature type="transmembrane region" description="Helical" evidence="5">
    <location>
        <begin position="172"/>
        <end position="194"/>
    </location>
</feature>
<dbReference type="AlphaFoldDB" id="A0A225NJB8"/>
<comment type="subcellular location">
    <subcellularLocation>
        <location evidence="1">Membrane</location>
        <topology evidence="1">Multi-pass membrane protein</topology>
    </subcellularLocation>
</comment>
<evidence type="ECO:0000256" key="2">
    <source>
        <dbReference type="ARBA" id="ARBA00022692"/>
    </source>
</evidence>
<feature type="transmembrane region" description="Helical" evidence="5">
    <location>
        <begin position="115"/>
        <end position="133"/>
    </location>
</feature>
<gene>
    <name evidence="7" type="ORF">ATO3_11465</name>
</gene>
<feature type="transmembrane region" description="Helical" evidence="5">
    <location>
        <begin position="148"/>
        <end position="165"/>
    </location>
</feature>
<accession>A0A225NJB8</accession>
<comment type="caution">
    <text evidence="7">The sequence shown here is derived from an EMBL/GenBank/DDBJ whole genome shotgun (WGS) entry which is preliminary data.</text>
</comment>
<dbReference type="Gene3D" id="1.20.1540.10">
    <property type="entry name" value="Rhomboid-like"/>
    <property type="match status" value="1"/>
</dbReference>
<dbReference type="RefSeq" id="WP_233152117.1">
    <property type="nucleotide sequence ID" value="NZ_AQQR01000004.1"/>
</dbReference>
<proteinExistence type="predicted"/>
<evidence type="ECO:0000313" key="7">
    <source>
        <dbReference type="EMBL" id="OWU73311.1"/>
    </source>
</evidence>
<reference evidence="7 8" key="1">
    <citation type="submission" date="2013-04" db="EMBL/GenBank/DDBJ databases">
        <title>Oceanicola sp. 22II1-22F33 Genome Sequencing.</title>
        <authorList>
            <person name="Lai Q."/>
            <person name="Li G."/>
            <person name="Shao Z."/>
        </authorList>
    </citation>
    <scope>NUCLEOTIDE SEQUENCE [LARGE SCALE GENOMIC DNA]</scope>
    <source>
        <strain evidence="7 8">22II1-22F33</strain>
    </source>
</reference>
<dbReference type="SUPFAM" id="SSF144091">
    <property type="entry name" value="Rhomboid-like"/>
    <property type="match status" value="1"/>
</dbReference>
<dbReference type="Pfam" id="PF01694">
    <property type="entry name" value="Rhomboid"/>
    <property type="match status" value="1"/>
</dbReference>
<evidence type="ECO:0000256" key="5">
    <source>
        <dbReference type="SAM" id="Phobius"/>
    </source>
</evidence>
<protein>
    <submittedName>
        <fullName evidence="7">Protease</fullName>
    </submittedName>
</protein>
<dbReference type="EMBL" id="AQQR01000004">
    <property type="protein sequence ID" value="OWU73311.1"/>
    <property type="molecule type" value="Genomic_DNA"/>
</dbReference>
<evidence type="ECO:0000259" key="6">
    <source>
        <dbReference type="Pfam" id="PF01694"/>
    </source>
</evidence>
<dbReference type="GO" id="GO:0016020">
    <property type="term" value="C:membrane"/>
    <property type="evidence" value="ECO:0007669"/>
    <property type="project" value="UniProtKB-SubCell"/>
</dbReference>
<dbReference type="GO" id="GO:0004252">
    <property type="term" value="F:serine-type endopeptidase activity"/>
    <property type="evidence" value="ECO:0007669"/>
    <property type="project" value="InterPro"/>
</dbReference>
<organism evidence="7 8">
    <name type="scientific">Marinibacterium profundimaris</name>
    <dbReference type="NCBI Taxonomy" id="1679460"/>
    <lineage>
        <taxon>Bacteria</taxon>
        <taxon>Pseudomonadati</taxon>
        <taxon>Pseudomonadota</taxon>
        <taxon>Alphaproteobacteria</taxon>
        <taxon>Rhodobacterales</taxon>
        <taxon>Paracoccaceae</taxon>
        <taxon>Marinibacterium</taxon>
    </lineage>
</organism>
<evidence type="ECO:0000256" key="1">
    <source>
        <dbReference type="ARBA" id="ARBA00004141"/>
    </source>
</evidence>
<evidence type="ECO:0000256" key="3">
    <source>
        <dbReference type="ARBA" id="ARBA00022989"/>
    </source>
</evidence>